<evidence type="ECO:0000313" key="3">
    <source>
        <dbReference type="Proteomes" id="UP000054248"/>
    </source>
</evidence>
<feature type="compositionally biased region" description="Polar residues" evidence="1">
    <location>
        <begin position="1"/>
        <end position="11"/>
    </location>
</feature>
<reference evidence="3" key="2">
    <citation type="submission" date="2015-01" db="EMBL/GenBank/DDBJ databases">
        <title>Evolutionary Origins and Diversification of the Mycorrhizal Mutualists.</title>
        <authorList>
            <consortium name="DOE Joint Genome Institute"/>
            <consortium name="Mycorrhizal Genomics Consortium"/>
            <person name="Kohler A."/>
            <person name="Kuo A."/>
            <person name="Nagy L.G."/>
            <person name="Floudas D."/>
            <person name="Copeland A."/>
            <person name="Barry K.W."/>
            <person name="Cichocki N."/>
            <person name="Veneault-Fourrey C."/>
            <person name="LaButti K."/>
            <person name="Lindquist E.A."/>
            <person name="Lipzen A."/>
            <person name="Lundell T."/>
            <person name="Morin E."/>
            <person name="Murat C."/>
            <person name="Riley R."/>
            <person name="Ohm R."/>
            <person name="Sun H."/>
            <person name="Tunlid A."/>
            <person name="Henrissat B."/>
            <person name="Grigoriev I.V."/>
            <person name="Hibbett D.S."/>
            <person name="Martin F."/>
        </authorList>
    </citation>
    <scope>NUCLEOTIDE SEQUENCE [LARGE SCALE GENOMIC DNA]</scope>
    <source>
        <strain evidence="3">MUT 4182</strain>
    </source>
</reference>
<sequence>MKSCKANQSTHPSPPSLAFPPVNNDLNNNERPPDNSENDKRGGNVTQSSNQARMPQQILYNQSYLAHCGKCALGGFPGGIREGFCFECCTLPAANRAACCWLSTILDWAEAAPNNCQPSLLGRFNFGSSTVYSASEEALPFPPCNLRSSQVPPTVSHSRRRESFSTNLESPSQKVPTLISPLILSLASLSTTTRNSCRHRSSSRFVRPYRCLSWFRQEQDSIPSKPFIWAETTKFHVQRPLLRFLKLFLYANSTGIRGRV</sequence>
<dbReference type="AlphaFoldDB" id="A0A0C3Q1R1"/>
<proteinExistence type="predicted"/>
<feature type="region of interest" description="Disordered" evidence="1">
    <location>
        <begin position="1"/>
        <end position="52"/>
    </location>
</feature>
<name>A0A0C3Q1R1_9AGAM</name>
<organism evidence="2 3">
    <name type="scientific">Tulasnella calospora MUT 4182</name>
    <dbReference type="NCBI Taxonomy" id="1051891"/>
    <lineage>
        <taxon>Eukaryota</taxon>
        <taxon>Fungi</taxon>
        <taxon>Dikarya</taxon>
        <taxon>Basidiomycota</taxon>
        <taxon>Agaricomycotina</taxon>
        <taxon>Agaricomycetes</taxon>
        <taxon>Cantharellales</taxon>
        <taxon>Tulasnellaceae</taxon>
        <taxon>Tulasnella</taxon>
    </lineage>
</organism>
<evidence type="ECO:0000256" key="1">
    <source>
        <dbReference type="SAM" id="MobiDB-lite"/>
    </source>
</evidence>
<feature type="compositionally biased region" description="Basic and acidic residues" evidence="1">
    <location>
        <begin position="31"/>
        <end position="42"/>
    </location>
</feature>
<reference evidence="2 3" key="1">
    <citation type="submission" date="2014-04" db="EMBL/GenBank/DDBJ databases">
        <authorList>
            <consortium name="DOE Joint Genome Institute"/>
            <person name="Kuo A."/>
            <person name="Girlanda M."/>
            <person name="Perotto S."/>
            <person name="Kohler A."/>
            <person name="Nagy L.G."/>
            <person name="Floudas D."/>
            <person name="Copeland A."/>
            <person name="Barry K.W."/>
            <person name="Cichocki N."/>
            <person name="Veneault-Fourrey C."/>
            <person name="LaButti K."/>
            <person name="Lindquist E.A."/>
            <person name="Lipzen A."/>
            <person name="Lundell T."/>
            <person name="Morin E."/>
            <person name="Murat C."/>
            <person name="Sun H."/>
            <person name="Tunlid A."/>
            <person name="Henrissat B."/>
            <person name="Grigoriev I.V."/>
            <person name="Hibbett D.S."/>
            <person name="Martin F."/>
            <person name="Nordberg H.P."/>
            <person name="Cantor M.N."/>
            <person name="Hua S.X."/>
        </authorList>
    </citation>
    <scope>NUCLEOTIDE SEQUENCE [LARGE SCALE GENOMIC DNA]</scope>
    <source>
        <strain evidence="2 3">MUT 4182</strain>
    </source>
</reference>
<protein>
    <submittedName>
        <fullName evidence="2">Uncharacterized protein</fullName>
    </submittedName>
</protein>
<dbReference type="HOGENOM" id="CLU_1070357_0_0_1"/>
<dbReference type="Proteomes" id="UP000054248">
    <property type="component" value="Unassembled WGS sequence"/>
</dbReference>
<accession>A0A0C3Q1R1</accession>
<dbReference type="EMBL" id="KN823116">
    <property type="protein sequence ID" value="KIO22205.1"/>
    <property type="molecule type" value="Genomic_DNA"/>
</dbReference>
<gene>
    <name evidence="2" type="ORF">M407DRAFT_120109</name>
</gene>
<keyword evidence="3" id="KW-1185">Reference proteome</keyword>
<evidence type="ECO:0000313" key="2">
    <source>
        <dbReference type="EMBL" id="KIO22205.1"/>
    </source>
</evidence>